<comment type="subcellular location">
    <subcellularLocation>
        <location evidence="1">Secreted</location>
    </subcellularLocation>
</comment>
<evidence type="ECO:0000256" key="2">
    <source>
        <dbReference type="ARBA" id="ARBA00022525"/>
    </source>
</evidence>
<reference evidence="6" key="2">
    <citation type="submission" date="2025-08" db="UniProtKB">
        <authorList>
            <consortium name="Ensembl"/>
        </authorList>
    </citation>
    <scope>IDENTIFICATION</scope>
    <source>
        <strain evidence="6">Thorbecke</strain>
    </source>
</reference>
<dbReference type="GO" id="GO:0005201">
    <property type="term" value="F:extracellular matrix structural constituent"/>
    <property type="evidence" value="ECO:0007669"/>
    <property type="project" value="InterPro"/>
</dbReference>
<dbReference type="AlphaFoldDB" id="A0A5F9CCS8"/>
<feature type="compositionally biased region" description="Polar residues" evidence="4">
    <location>
        <begin position="89"/>
        <end position="98"/>
    </location>
</feature>
<evidence type="ECO:0000256" key="4">
    <source>
        <dbReference type="SAM" id="MobiDB-lite"/>
    </source>
</evidence>
<dbReference type="Gene3D" id="2.60.120.1000">
    <property type="match status" value="1"/>
</dbReference>
<proteinExistence type="predicted"/>
<keyword evidence="2" id="KW-0964">Secreted</keyword>
<dbReference type="GO" id="GO:0005576">
    <property type="term" value="C:extracellular region"/>
    <property type="evidence" value="ECO:0007669"/>
    <property type="project" value="UniProtKB-SubCell"/>
</dbReference>
<dbReference type="Proteomes" id="UP000001811">
    <property type="component" value="Unplaced"/>
</dbReference>
<dbReference type="PROSITE" id="PS51461">
    <property type="entry name" value="NC1_FIB"/>
    <property type="match status" value="1"/>
</dbReference>
<protein>
    <recommendedName>
        <fullName evidence="5">Fibrillar collagen NC1 domain-containing protein</fullName>
    </recommendedName>
</protein>
<dbReference type="Ensembl" id="ENSOCUT00000046691.1">
    <property type="protein sequence ID" value="ENSOCUP00000031386.1"/>
    <property type="gene ID" value="ENSOCUG00000025148.3"/>
</dbReference>
<reference evidence="6 7" key="1">
    <citation type="journal article" date="2011" name="Nature">
        <title>A high-resolution map of human evolutionary constraint using 29 mammals.</title>
        <authorList>
            <person name="Lindblad-Toh K."/>
            <person name="Garber M."/>
            <person name="Zuk O."/>
            <person name="Lin M.F."/>
            <person name="Parker B.J."/>
            <person name="Washietl S."/>
            <person name="Kheradpour P."/>
            <person name="Ernst J."/>
            <person name="Jordan G."/>
            <person name="Mauceli E."/>
            <person name="Ward L.D."/>
            <person name="Lowe C.B."/>
            <person name="Holloway A.K."/>
            <person name="Clamp M."/>
            <person name="Gnerre S."/>
            <person name="Alfoldi J."/>
            <person name="Beal K."/>
            <person name="Chang J."/>
            <person name="Clawson H."/>
            <person name="Cuff J."/>
            <person name="Di Palma F."/>
            <person name="Fitzgerald S."/>
            <person name="Flicek P."/>
            <person name="Guttman M."/>
            <person name="Hubisz M.J."/>
            <person name="Jaffe D.B."/>
            <person name="Jungreis I."/>
            <person name="Kent W.J."/>
            <person name="Kostka D."/>
            <person name="Lara M."/>
            <person name="Martins A.L."/>
            <person name="Massingham T."/>
            <person name="Moltke I."/>
            <person name="Raney B.J."/>
            <person name="Rasmussen M.D."/>
            <person name="Robinson J."/>
            <person name="Stark A."/>
            <person name="Vilella A.J."/>
            <person name="Wen J."/>
            <person name="Xie X."/>
            <person name="Zody M.C."/>
            <person name="Baldwin J."/>
            <person name="Bloom T."/>
            <person name="Chin C.W."/>
            <person name="Heiman D."/>
            <person name="Nicol R."/>
            <person name="Nusbaum C."/>
            <person name="Young S."/>
            <person name="Wilkinson J."/>
            <person name="Worley K.C."/>
            <person name="Kovar C.L."/>
            <person name="Muzny D.M."/>
            <person name="Gibbs R.A."/>
            <person name="Cree A."/>
            <person name="Dihn H.H."/>
            <person name="Fowler G."/>
            <person name="Jhangiani S."/>
            <person name="Joshi V."/>
            <person name="Lee S."/>
            <person name="Lewis L.R."/>
            <person name="Nazareth L.V."/>
            <person name="Okwuonu G."/>
            <person name="Santibanez J."/>
            <person name="Warren W.C."/>
            <person name="Mardis E.R."/>
            <person name="Weinstock G.M."/>
            <person name="Wilson R.K."/>
            <person name="Delehaunty K."/>
            <person name="Dooling D."/>
            <person name="Fronik C."/>
            <person name="Fulton L."/>
            <person name="Fulton B."/>
            <person name="Graves T."/>
            <person name="Minx P."/>
            <person name="Sodergren E."/>
            <person name="Birney E."/>
            <person name="Margulies E.H."/>
            <person name="Herrero J."/>
            <person name="Green E.D."/>
            <person name="Haussler D."/>
            <person name="Siepel A."/>
            <person name="Goldman N."/>
            <person name="Pollard K.S."/>
            <person name="Pedersen J.S."/>
            <person name="Lander E.S."/>
            <person name="Kellis M."/>
        </authorList>
    </citation>
    <scope>NUCLEOTIDE SEQUENCE [LARGE SCALE GENOMIC DNA]</scope>
    <source>
        <strain evidence="7">Thorbecke</strain>
    </source>
</reference>
<feature type="region of interest" description="Disordered" evidence="4">
    <location>
        <begin position="21"/>
        <end position="50"/>
    </location>
</feature>
<feature type="domain" description="Fibrillar collagen NC1" evidence="5">
    <location>
        <begin position="127"/>
        <end position="350"/>
    </location>
</feature>
<evidence type="ECO:0000256" key="3">
    <source>
        <dbReference type="ARBA" id="ARBA00023119"/>
    </source>
</evidence>
<dbReference type="STRING" id="9986.ENSOCUP00000031386"/>
<evidence type="ECO:0000313" key="7">
    <source>
        <dbReference type="Proteomes" id="UP000001811"/>
    </source>
</evidence>
<dbReference type="InterPro" id="IPR000885">
    <property type="entry name" value="Fib_collagen_C"/>
</dbReference>
<dbReference type="InParanoid" id="A0A5F9CCS8"/>
<organism evidence="6 7">
    <name type="scientific">Oryctolagus cuniculus</name>
    <name type="common">Rabbit</name>
    <dbReference type="NCBI Taxonomy" id="9986"/>
    <lineage>
        <taxon>Eukaryota</taxon>
        <taxon>Metazoa</taxon>
        <taxon>Chordata</taxon>
        <taxon>Craniata</taxon>
        <taxon>Vertebrata</taxon>
        <taxon>Euteleostomi</taxon>
        <taxon>Mammalia</taxon>
        <taxon>Eutheria</taxon>
        <taxon>Euarchontoglires</taxon>
        <taxon>Glires</taxon>
        <taxon>Lagomorpha</taxon>
        <taxon>Leporidae</taxon>
        <taxon>Oryctolagus</taxon>
    </lineage>
</organism>
<dbReference type="Bgee" id="ENSOCUG00000025148">
    <property type="expression patterns" value="Expressed in uterus and 16 other cell types or tissues"/>
</dbReference>
<feature type="compositionally biased region" description="Polar residues" evidence="4">
    <location>
        <begin position="154"/>
        <end position="163"/>
    </location>
</feature>
<evidence type="ECO:0000256" key="1">
    <source>
        <dbReference type="ARBA" id="ARBA00004613"/>
    </source>
</evidence>
<dbReference type="SMART" id="SM00038">
    <property type="entry name" value="COLFI"/>
    <property type="match status" value="1"/>
</dbReference>
<name>A0A5F9CCS8_RABIT</name>
<dbReference type="GeneTree" id="ENSGT00940000159211"/>
<dbReference type="PRINTS" id="PR01217">
    <property type="entry name" value="PRICHEXTENSN"/>
</dbReference>
<evidence type="ECO:0000259" key="5">
    <source>
        <dbReference type="PROSITE" id="PS51461"/>
    </source>
</evidence>
<accession>A0A5F9CCS8</accession>
<keyword evidence="7" id="KW-1185">Reference proteome</keyword>
<dbReference type="GO" id="GO:0005581">
    <property type="term" value="C:collagen trimer"/>
    <property type="evidence" value="ECO:0007669"/>
    <property type="project" value="UniProtKB-KW"/>
</dbReference>
<keyword evidence="3" id="KW-0176">Collagen</keyword>
<evidence type="ECO:0000313" key="6">
    <source>
        <dbReference type="Ensembl" id="ENSOCUP00000031386.1"/>
    </source>
</evidence>
<feature type="region of interest" description="Disordered" evidence="4">
    <location>
        <begin position="62"/>
        <end position="180"/>
    </location>
</feature>
<reference evidence="6" key="3">
    <citation type="submission" date="2025-09" db="UniProtKB">
        <authorList>
            <consortium name="Ensembl"/>
        </authorList>
    </citation>
    <scope>IDENTIFICATION</scope>
    <source>
        <strain evidence="6">Thorbecke</strain>
    </source>
</reference>
<sequence>MRSAAVMRGWALPCSSQRHWGVPGKTLPPPSTHTHMSLPMSKPRLSSSTPCWRLPQHPQPWAVTPGAVSPPPAPTALGSHPGGCVPAPSTHSPGQSPQGRVPAPSTHSPGQSPRRLCPCPQHPQPWAVTPGAVSPPPAPTALGSHPRGCVPAPSTHSPGQSPQGHVPSWAARAGLGQGRTSNPVTLSLSVSLPCPRPPLLVQARITAWPKENPGSWFSEFKRGKLLSYVDAEGTPVGVVQMTFLRLLSASAYQNVTYHCYQSVAWQDAATGSYDRAMRFLGSNDEEMSHDNNPYIRALVDGCAVSVAPGAPGTPARRLPRAAQPGAGRARVARVNLLLRTWRHHGPAHSSSRGTGAGGCVDAAPPPRPGSAVCPHVGEGGRFC</sequence>
<dbReference type="Pfam" id="PF01410">
    <property type="entry name" value="COLFI"/>
    <property type="match status" value="1"/>
</dbReference>